<feature type="compositionally biased region" description="Basic and acidic residues" evidence="1">
    <location>
        <begin position="67"/>
        <end position="81"/>
    </location>
</feature>
<protein>
    <submittedName>
        <fullName evidence="2">Uncharacterized protein</fullName>
    </submittedName>
</protein>
<sequence>MPPRLSVRAARVAPPPARCVHARQLSSTPAALALGPQSPNYIDVPKPKQPTFPLEPQLKGHLPIPRDIFKTRNPHPKDSEDFLREATKDPQERKAPGPFSPDADLRLYNQRLADIRKEALREGVKELHARKVTSDAQHLARIQQSGEKRTKLAMAPRREVDTLTETSVSKGVRDFLAGKLPTPDKNIEARRRAYERRIAAQQEVRESRLHDLYTNARTFIVSEDQLDAAIEDAFGTEEDPLGWDNRGQVGLRTTGHHDGLSPWNGPMPEGVGDMMNKLRSGEGVGLAKERMKKLAEELTGGKL</sequence>
<dbReference type="CDD" id="cd23703">
    <property type="entry name" value="mS26_PET12"/>
    <property type="match status" value="1"/>
</dbReference>
<dbReference type="AlphaFoldDB" id="A0A1Y2M171"/>
<name>A0A1Y2M171_EPING</name>
<dbReference type="Proteomes" id="UP000193240">
    <property type="component" value="Unassembled WGS sequence"/>
</dbReference>
<dbReference type="Pfam" id="PF26163">
    <property type="entry name" value="mS26"/>
    <property type="match status" value="1"/>
</dbReference>
<organism evidence="2 3">
    <name type="scientific">Epicoccum nigrum</name>
    <name type="common">Soil fungus</name>
    <name type="synonym">Epicoccum purpurascens</name>
    <dbReference type="NCBI Taxonomy" id="105696"/>
    <lineage>
        <taxon>Eukaryota</taxon>
        <taxon>Fungi</taxon>
        <taxon>Dikarya</taxon>
        <taxon>Ascomycota</taxon>
        <taxon>Pezizomycotina</taxon>
        <taxon>Dothideomycetes</taxon>
        <taxon>Pleosporomycetidae</taxon>
        <taxon>Pleosporales</taxon>
        <taxon>Pleosporineae</taxon>
        <taxon>Didymellaceae</taxon>
        <taxon>Epicoccum</taxon>
    </lineage>
</organism>
<evidence type="ECO:0000256" key="1">
    <source>
        <dbReference type="SAM" id="MobiDB-lite"/>
    </source>
</evidence>
<evidence type="ECO:0000313" key="2">
    <source>
        <dbReference type="EMBL" id="OSS49895.1"/>
    </source>
</evidence>
<dbReference type="InterPro" id="IPR058940">
    <property type="entry name" value="mS26_fungi"/>
</dbReference>
<dbReference type="EMBL" id="KZ107843">
    <property type="protein sequence ID" value="OSS49895.1"/>
    <property type="molecule type" value="Genomic_DNA"/>
</dbReference>
<reference evidence="2 3" key="1">
    <citation type="journal article" date="2017" name="Genome Announc.">
        <title>Genome sequence of the saprophytic ascomycete Epicoccum nigrum ICMP 19927 strain isolated from New Zealand.</title>
        <authorList>
            <person name="Fokin M."/>
            <person name="Fleetwood D."/>
            <person name="Weir B.S."/>
            <person name="Villas-Boas S.G."/>
        </authorList>
    </citation>
    <scope>NUCLEOTIDE SEQUENCE [LARGE SCALE GENOMIC DNA]</scope>
    <source>
        <strain evidence="2 3">ICMP 19927</strain>
    </source>
</reference>
<proteinExistence type="predicted"/>
<evidence type="ECO:0000313" key="3">
    <source>
        <dbReference type="Proteomes" id="UP000193240"/>
    </source>
</evidence>
<dbReference type="STRING" id="105696.A0A1Y2M171"/>
<dbReference type="OMA" id="WNLGPPP"/>
<dbReference type="InParanoid" id="A0A1Y2M171"/>
<feature type="region of interest" description="Disordered" evidence="1">
    <location>
        <begin position="31"/>
        <end position="81"/>
    </location>
</feature>
<gene>
    <name evidence="2" type="ORF">B5807_06304</name>
</gene>
<keyword evidence="3" id="KW-1185">Reference proteome</keyword>
<accession>A0A1Y2M171</accession>